<accession>A0A917GQY2</accession>
<keyword evidence="1" id="KW-0812">Transmembrane</keyword>
<name>A0A917GQY2_9BACL</name>
<evidence type="ECO:0000256" key="1">
    <source>
        <dbReference type="SAM" id="Phobius"/>
    </source>
</evidence>
<dbReference type="Proteomes" id="UP000600247">
    <property type="component" value="Unassembled WGS sequence"/>
</dbReference>
<keyword evidence="1" id="KW-1133">Transmembrane helix</keyword>
<sequence>MKHAKVNLFLLLFQMAYTLTLLAWILVALTSFMLFDSPEALGDAATVAFFIYVWIYPLAMIGTVVFSWVLYHKRKFKAAVWVNLIPLLWIIPLVILIYAT</sequence>
<reference evidence="2 3" key="1">
    <citation type="journal article" date="2014" name="Int. J. Syst. Evol. Microbiol.">
        <title>Complete genome sequence of Corynebacterium casei LMG S-19264T (=DSM 44701T), isolated from a smear-ripened cheese.</title>
        <authorList>
            <consortium name="US DOE Joint Genome Institute (JGI-PGF)"/>
            <person name="Walter F."/>
            <person name="Albersmeier A."/>
            <person name="Kalinowski J."/>
            <person name="Ruckert C."/>
        </authorList>
    </citation>
    <scope>NUCLEOTIDE SEQUENCE [LARGE SCALE GENOMIC DNA]</scope>
    <source>
        <strain evidence="2 3">CGMCC 1.15286</strain>
    </source>
</reference>
<feature type="transmembrane region" description="Helical" evidence="1">
    <location>
        <begin position="47"/>
        <end position="71"/>
    </location>
</feature>
<dbReference type="EMBL" id="BMHY01000001">
    <property type="protein sequence ID" value="GGG54484.1"/>
    <property type="molecule type" value="Genomic_DNA"/>
</dbReference>
<dbReference type="AlphaFoldDB" id="A0A917GQY2"/>
<organism evidence="2 3">
    <name type="scientific">Paenibacillus radicis</name>
    <name type="common">ex Gao et al. 2016</name>
    <dbReference type="NCBI Taxonomy" id="1737354"/>
    <lineage>
        <taxon>Bacteria</taxon>
        <taxon>Bacillati</taxon>
        <taxon>Bacillota</taxon>
        <taxon>Bacilli</taxon>
        <taxon>Bacillales</taxon>
        <taxon>Paenibacillaceae</taxon>
        <taxon>Paenibacillus</taxon>
    </lineage>
</organism>
<feature type="transmembrane region" description="Helical" evidence="1">
    <location>
        <begin position="7"/>
        <end position="35"/>
    </location>
</feature>
<keyword evidence="3" id="KW-1185">Reference proteome</keyword>
<gene>
    <name evidence="2" type="ORF">GCM10010918_04110</name>
</gene>
<evidence type="ECO:0000313" key="3">
    <source>
        <dbReference type="Proteomes" id="UP000600247"/>
    </source>
</evidence>
<protein>
    <submittedName>
        <fullName evidence="2">Uncharacterized protein</fullName>
    </submittedName>
</protein>
<evidence type="ECO:0000313" key="2">
    <source>
        <dbReference type="EMBL" id="GGG54484.1"/>
    </source>
</evidence>
<feature type="transmembrane region" description="Helical" evidence="1">
    <location>
        <begin position="78"/>
        <end position="99"/>
    </location>
</feature>
<comment type="caution">
    <text evidence="2">The sequence shown here is derived from an EMBL/GenBank/DDBJ whole genome shotgun (WGS) entry which is preliminary data.</text>
</comment>
<proteinExistence type="predicted"/>
<dbReference type="RefSeq" id="WP_188887267.1">
    <property type="nucleotide sequence ID" value="NZ_BMHY01000001.1"/>
</dbReference>
<keyword evidence="1" id="KW-0472">Membrane</keyword>